<evidence type="ECO:0000256" key="1">
    <source>
        <dbReference type="SAM" id="SignalP"/>
    </source>
</evidence>
<protein>
    <recommendedName>
        <fullName evidence="3">Secreted protein</fullName>
    </recommendedName>
</protein>
<name>A0AB39SNA6_9ACTN</name>
<sequence length="124" mass="12948">MFSGFAVPAAALAATVLAAATLLSASPATAAGAPLAGDVCFWTAAGQHGSSWCYTPPGYTDVPDFLHDKAASFRSNADSAVYAIDWGRDTCYYRLIRAHDLADNWPWGARLDGVADTTMGCEVG</sequence>
<dbReference type="EMBL" id="CP163440">
    <property type="protein sequence ID" value="XDQ67686.1"/>
    <property type="molecule type" value="Genomic_DNA"/>
</dbReference>
<feature type="chain" id="PRO_5044287963" description="Secreted protein" evidence="1">
    <location>
        <begin position="31"/>
        <end position="124"/>
    </location>
</feature>
<proteinExistence type="predicted"/>
<gene>
    <name evidence="2" type="ORF">AB5J50_46370</name>
</gene>
<reference evidence="2" key="1">
    <citation type="submission" date="2024-07" db="EMBL/GenBank/DDBJ databases">
        <authorList>
            <person name="Yu S.T."/>
        </authorList>
    </citation>
    <scope>NUCLEOTIDE SEQUENCE</scope>
    <source>
        <strain evidence="2">R35</strain>
    </source>
</reference>
<organism evidence="2">
    <name type="scientific">Streptomyces sp. R35</name>
    <dbReference type="NCBI Taxonomy" id="3238630"/>
    <lineage>
        <taxon>Bacteria</taxon>
        <taxon>Bacillati</taxon>
        <taxon>Actinomycetota</taxon>
        <taxon>Actinomycetes</taxon>
        <taxon>Kitasatosporales</taxon>
        <taxon>Streptomycetaceae</taxon>
        <taxon>Streptomyces</taxon>
    </lineage>
</organism>
<dbReference type="RefSeq" id="WP_369264560.1">
    <property type="nucleotide sequence ID" value="NZ_CP163440.1"/>
</dbReference>
<keyword evidence="1" id="KW-0732">Signal</keyword>
<dbReference type="AlphaFoldDB" id="A0AB39SNA6"/>
<feature type="signal peptide" evidence="1">
    <location>
        <begin position="1"/>
        <end position="30"/>
    </location>
</feature>
<evidence type="ECO:0000313" key="2">
    <source>
        <dbReference type="EMBL" id="XDQ67686.1"/>
    </source>
</evidence>
<evidence type="ECO:0008006" key="3">
    <source>
        <dbReference type="Google" id="ProtNLM"/>
    </source>
</evidence>
<accession>A0AB39SNA6</accession>